<protein>
    <submittedName>
        <fullName evidence="3">UDP:flavonoid glycosyltransferase YjiC, YdhE family</fullName>
    </submittedName>
</protein>
<dbReference type="InterPro" id="IPR002213">
    <property type="entry name" value="UDP_glucos_trans"/>
</dbReference>
<sequence length="396" mass="41694">MRIALLAAGSRGDYQPVVAVGRRLAARGHDVGVTATREYADLVTSAGLRAELVDVDAMAYYREHLARHGMPVDLRPQLRMLQGLAQHMAPAVLDRLHQMRGSYDGVVTTAMTAGWPGLSGWRVRPVLMMFVPALPSLRGDASLFSVVEGRSWRNLRAALGALPTAVRLVAPHPRALLGMASTRAFVAHTPRLVATGRVAGRQVRCVGYPFPDLPPGAALPGPLAAWLDEGEPPVYVGMGSHTLPAVRQVLEAAVRAAGELGLRVVLQAGTGLEDGLDPALVRPVNDVPHALLLPRTSAVVHHGGAGTTASALLSGRPEVVVPFTMDQPFFARRLHEIGVAAPPLPAPRVTTPALRTALEQALAPEVVHRAREEAAAVAQEDGAGAAATAIEAALRA</sequence>
<feature type="domain" description="Glycosyltransferase family 28 N-terminal" evidence="1">
    <location>
        <begin position="3"/>
        <end position="73"/>
    </location>
</feature>
<dbReference type="SUPFAM" id="SSF53756">
    <property type="entry name" value="UDP-Glycosyltransferase/glycogen phosphorylase"/>
    <property type="match status" value="1"/>
</dbReference>
<dbReference type="GO" id="GO:0005975">
    <property type="term" value="P:carbohydrate metabolic process"/>
    <property type="evidence" value="ECO:0007669"/>
    <property type="project" value="InterPro"/>
</dbReference>
<evidence type="ECO:0000313" key="3">
    <source>
        <dbReference type="EMBL" id="SOC57352.1"/>
    </source>
</evidence>
<reference evidence="4" key="1">
    <citation type="submission" date="2017-08" db="EMBL/GenBank/DDBJ databases">
        <authorList>
            <person name="Varghese N."/>
            <person name="Submissions S."/>
        </authorList>
    </citation>
    <scope>NUCLEOTIDE SEQUENCE [LARGE SCALE GENOMIC DNA]</scope>
    <source>
        <strain evidence="4">USBA17B2</strain>
    </source>
</reference>
<dbReference type="RefSeq" id="WP_097188999.1">
    <property type="nucleotide sequence ID" value="NZ_OBQK01000012.1"/>
</dbReference>
<proteinExistence type="predicted"/>
<dbReference type="Pfam" id="PF03033">
    <property type="entry name" value="Glyco_transf_28"/>
    <property type="match status" value="1"/>
</dbReference>
<dbReference type="PANTHER" id="PTHR48050:SF13">
    <property type="entry name" value="STEROL 3-BETA-GLUCOSYLTRANSFERASE UGT80A2"/>
    <property type="match status" value="1"/>
</dbReference>
<evidence type="ECO:0000259" key="2">
    <source>
        <dbReference type="Pfam" id="PF06722"/>
    </source>
</evidence>
<dbReference type="GO" id="GO:0033072">
    <property type="term" value="P:vancomycin biosynthetic process"/>
    <property type="evidence" value="ECO:0007669"/>
    <property type="project" value="UniProtKB-ARBA"/>
</dbReference>
<organism evidence="3 4">
    <name type="scientific">Ornithinimicrobium cerasi</name>
    <dbReference type="NCBI Taxonomy" id="2248773"/>
    <lineage>
        <taxon>Bacteria</taxon>
        <taxon>Bacillati</taxon>
        <taxon>Actinomycetota</taxon>
        <taxon>Actinomycetes</taxon>
        <taxon>Micrococcales</taxon>
        <taxon>Ornithinimicrobiaceae</taxon>
        <taxon>Ornithinimicrobium</taxon>
    </lineage>
</organism>
<dbReference type="AlphaFoldDB" id="A0A285VTI1"/>
<evidence type="ECO:0000313" key="4">
    <source>
        <dbReference type="Proteomes" id="UP000219688"/>
    </source>
</evidence>
<dbReference type="Proteomes" id="UP000219688">
    <property type="component" value="Unassembled WGS sequence"/>
</dbReference>
<dbReference type="GO" id="GO:0016758">
    <property type="term" value="F:hexosyltransferase activity"/>
    <property type="evidence" value="ECO:0007669"/>
    <property type="project" value="InterPro"/>
</dbReference>
<name>A0A285VTI1_9MICO</name>
<dbReference type="PANTHER" id="PTHR48050">
    <property type="entry name" value="STEROL 3-BETA-GLUCOSYLTRANSFERASE"/>
    <property type="match status" value="1"/>
</dbReference>
<gene>
    <name evidence="3" type="ORF">SAMN05421879_11238</name>
</gene>
<dbReference type="InterPro" id="IPR010610">
    <property type="entry name" value="EryCIII-like_C"/>
</dbReference>
<dbReference type="Gene3D" id="3.40.50.2000">
    <property type="entry name" value="Glycogen Phosphorylase B"/>
    <property type="match status" value="2"/>
</dbReference>
<dbReference type="InterPro" id="IPR004276">
    <property type="entry name" value="GlycoTrans_28_N"/>
</dbReference>
<dbReference type="EMBL" id="OBQK01000012">
    <property type="protein sequence ID" value="SOC57352.1"/>
    <property type="molecule type" value="Genomic_DNA"/>
</dbReference>
<evidence type="ECO:0000259" key="1">
    <source>
        <dbReference type="Pfam" id="PF03033"/>
    </source>
</evidence>
<keyword evidence="3" id="KW-0808">Transferase</keyword>
<dbReference type="Pfam" id="PF06722">
    <property type="entry name" value="EryCIII-like_C"/>
    <property type="match status" value="1"/>
</dbReference>
<dbReference type="CDD" id="cd03784">
    <property type="entry name" value="GT1_Gtf-like"/>
    <property type="match status" value="1"/>
</dbReference>
<feature type="domain" description="Erythromycin biosynthesis protein CIII-like C-terminal" evidence="2">
    <location>
        <begin position="268"/>
        <end position="382"/>
    </location>
</feature>
<accession>A0A285VTI1</accession>
<dbReference type="InterPro" id="IPR050426">
    <property type="entry name" value="Glycosyltransferase_28"/>
</dbReference>
<keyword evidence="4" id="KW-1185">Reference proteome</keyword>
<dbReference type="FunFam" id="3.40.50.2000:FF:000009">
    <property type="entry name" value="Sterol 3-beta-glucosyltransferase UGT80A2"/>
    <property type="match status" value="1"/>
</dbReference>
<dbReference type="GO" id="GO:0008194">
    <property type="term" value="F:UDP-glycosyltransferase activity"/>
    <property type="evidence" value="ECO:0007669"/>
    <property type="project" value="InterPro"/>
</dbReference>